<proteinExistence type="inferred from homology"/>
<feature type="transmembrane region" description="Helical" evidence="7">
    <location>
        <begin position="198"/>
        <end position="221"/>
    </location>
</feature>
<keyword evidence="4 7" id="KW-0812">Transmembrane</keyword>
<dbReference type="InterPro" id="IPR035906">
    <property type="entry name" value="MetI-like_sf"/>
</dbReference>
<comment type="subcellular location">
    <subcellularLocation>
        <location evidence="1 7">Cell membrane</location>
        <topology evidence="1 7">Multi-pass membrane protein</topology>
    </subcellularLocation>
</comment>
<dbReference type="GO" id="GO:0005886">
    <property type="term" value="C:plasma membrane"/>
    <property type="evidence" value="ECO:0007669"/>
    <property type="project" value="UniProtKB-SubCell"/>
</dbReference>
<evidence type="ECO:0000259" key="8">
    <source>
        <dbReference type="PROSITE" id="PS50928"/>
    </source>
</evidence>
<gene>
    <name evidence="9" type="ORF">G4Y79_16615</name>
</gene>
<evidence type="ECO:0000256" key="5">
    <source>
        <dbReference type="ARBA" id="ARBA00022989"/>
    </source>
</evidence>
<feature type="transmembrane region" description="Helical" evidence="7">
    <location>
        <begin position="122"/>
        <end position="144"/>
    </location>
</feature>
<dbReference type="PANTHER" id="PTHR43744">
    <property type="entry name" value="ABC TRANSPORTER PERMEASE PROTEIN MG189-RELATED-RELATED"/>
    <property type="match status" value="1"/>
</dbReference>
<evidence type="ECO:0000313" key="10">
    <source>
        <dbReference type="Proteomes" id="UP000594468"/>
    </source>
</evidence>
<dbReference type="GO" id="GO:0055085">
    <property type="term" value="P:transmembrane transport"/>
    <property type="evidence" value="ECO:0007669"/>
    <property type="project" value="InterPro"/>
</dbReference>
<feature type="domain" description="ABC transmembrane type-1" evidence="8">
    <location>
        <begin position="88"/>
        <end position="278"/>
    </location>
</feature>
<sequence length="292" mass="32848">MATYPQEQARPAVRPTLSERLRGLVPERWYIHVLLWIVCFIIGFPLFYAILVATQTNSDIYAYRFLPGSSLPENWNVVMNIAKLGGYMVNSLFIAIVVTVGKVVLSLLAGLAFVYFRFPGKWLVFGFVLITLMMPTEILILALFRLVNSLGWGNTYLALIVPFLASATGSFLFRQHFANIPSELSEAAQLDGATPMQFLLRILIPISWNTIGALTVIQFVYVWNFYIWPVLIINGQERQVVQVGLRTLMGGDTQTRYGPMMLGAVIASIPPVIVFLLLQKQFMSGFTLTRDK</sequence>
<accession>A0A7S8ID97</accession>
<dbReference type="PROSITE" id="PS50928">
    <property type="entry name" value="ABC_TM1"/>
    <property type="match status" value="1"/>
</dbReference>
<keyword evidence="2 7" id="KW-0813">Transport</keyword>
<keyword evidence="5 7" id="KW-1133">Transmembrane helix</keyword>
<keyword evidence="6 7" id="KW-0472">Membrane</keyword>
<evidence type="ECO:0000256" key="1">
    <source>
        <dbReference type="ARBA" id="ARBA00004651"/>
    </source>
</evidence>
<evidence type="ECO:0000256" key="2">
    <source>
        <dbReference type="ARBA" id="ARBA00022448"/>
    </source>
</evidence>
<dbReference type="AlphaFoldDB" id="A0A7S8ID97"/>
<protein>
    <submittedName>
        <fullName evidence="9">Carbohydrate ABC transporter permease</fullName>
    </submittedName>
</protein>
<feature type="transmembrane region" description="Helical" evidence="7">
    <location>
        <begin position="92"/>
        <end position="115"/>
    </location>
</feature>
<dbReference type="KEGG" id="pmet:G4Y79_16615"/>
<dbReference type="EMBL" id="CP062983">
    <property type="protein sequence ID" value="QPC81316.1"/>
    <property type="molecule type" value="Genomic_DNA"/>
</dbReference>
<organism evidence="9 10">
    <name type="scientific">Phototrophicus methaneseepsis</name>
    <dbReference type="NCBI Taxonomy" id="2710758"/>
    <lineage>
        <taxon>Bacteria</taxon>
        <taxon>Bacillati</taxon>
        <taxon>Chloroflexota</taxon>
        <taxon>Candidatus Thermofontia</taxon>
        <taxon>Phototrophicales</taxon>
        <taxon>Phototrophicaceae</taxon>
        <taxon>Phototrophicus</taxon>
    </lineage>
</organism>
<feature type="transmembrane region" description="Helical" evidence="7">
    <location>
        <begin position="257"/>
        <end position="278"/>
    </location>
</feature>
<dbReference type="CDD" id="cd06261">
    <property type="entry name" value="TM_PBP2"/>
    <property type="match status" value="1"/>
</dbReference>
<reference evidence="9 10" key="1">
    <citation type="submission" date="2020-02" db="EMBL/GenBank/DDBJ databases">
        <authorList>
            <person name="Zheng R.K."/>
            <person name="Sun C.M."/>
        </authorList>
    </citation>
    <scope>NUCLEOTIDE SEQUENCE [LARGE SCALE GENOMIC DNA]</scope>
    <source>
        <strain evidence="10">rifampicinis</strain>
    </source>
</reference>
<keyword evidence="10" id="KW-1185">Reference proteome</keyword>
<dbReference type="Gene3D" id="1.10.3720.10">
    <property type="entry name" value="MetI-like"/>
    <property type="match status" value="1"/>
</dbReference>
<dbReference type="InterPro" id="IPR000515">
    <property type="entry name" value="MetI-like"/>
</dbReference>
<dbReference type="Proteomes" id="UP000594468">
    <property type="component" value="Chromosome"/>
</dbReference>
<keyword evidence="3" id="KW-1003">Cell membrane</keyword>
<evidence type="ECO:0000256" key="7">
    <source>
        <dbReference type="RuleBase" id="RU363032"/>
    </source>
</evidence>
<evidence type="ECO:0000256" key="4">
    <source>
        <dbReference type="ARBA" id="ARBA00022692"/>
    </source>
</evidence>
<dbReference type="SUPFAM" id="SSF161098">
    <property type="entry name" value="MetI-like"/>
    <property type="match status" value="1"/>
</dbReference>
<name>A0A7S8ID97_9CHLR</name>
<dbReference type="Pfam" id="PF00528">
    <property type="entry name" value="BPD_transp_1"/>
    <property type="match status" value="1"/>
</dbReference>
<evidence type="ECO:0000313" key="9">
    <source>
        <dbReference type="EMBL" id="QPC81316.1"/>
    </source>
</evidence>
<feature type="transmembrane region" description="Helical" evidence="7">
    <location>
        <begin position="156"/>
        <end position="177"/>
    </location>
</feature>
<dbReference type="PANTHER" id="PTHR43744:SF8">
    <property type="entry name" value="SN-GLYCEROL-3-PHOSPHATE TRANSPORT SYSTEM PERMEASE PROTEIN UGPE"/>
    <property type="match status" value="1"/>
</dbReference>
<comment type="similarity">
    <text evidence="7">Belongs to the binding-protein-dependent transport system permease family.</text>
</comment>
<dbReference type="RefSeq" id="WP_195169389.1">
    <property type="nucleotide sequence ID" value="NZ_CP062983.1"/>
</dbReference>
<evidence type="ECO:0000256" key="3">
    <source>
        <dbReference type="ARBA" id="ARBA00022475"/>
    </source>
</evidence>
<evidence type="ECO:0000256" key="6">
    <source>
        <dbReference type="ARBA" id="ARBA00023136"/>
    </source>
</evidence>
<feature type="transmembrane region" description="Helical" evidence="7">
    <location>
        <begin position="29"/>
        <end position="51"/>
    </location>
</feature>